<dbReference type="Pfam" id="PF00664">
    <property type="entry name" value="ABC_membrane"/>
    <property type="match status" value="1"/>
</dbReference>
<sequence length="260" mass="29611">MSSYGSINIKNEKKMQYDATDEKTSLLPNGETIIFENEQLAGIWSKLTFGWMEPLMRLGNAKKKLDPEDISKIPLPIDGQTKNLQDAFHNFWEKELAKAKSSGGTVEPSLMMALARAYGFDCIVGGFVLKFIHDSCVFVGPQVLNKMILFLESDEYPLSYGLWLTAAVTLSQLTMSFCLRHYFFKCYKFGLKIRTAVMVAVYEKALVLDAGERYTRSLGEITNLMSVDAQRLQELTTYLHAVWFSFYQIGLALFLLWKQL</sequence>
<evidence type="ECO:0000256" key="4">
    <source>
        <dbReference type="ARBA" id="ARBA00022737"/>
    </source>
</evidence>
<dbReference type="Gene3D" id="1.20.1560.10">
    <property type="entry name" value="ABC transporter type 1, transmembrane domain"/>
    <property type="match status" value="1"/>
</dbReference>
<keyword evidence="5" id="KW-0547">Nucleotide-binding</keyword>
<dbReference type="GO" id="GO:0016020">
    <property type="term" value="C:membrane"/>
    <property type="evidence" value="ECO:0007669"/>
    <property type="project" value="InterPro"/>
</dbReference>
<dbReference type="InterPro" id="IPR011527">
    <property type="entry name" value="ABC1_TM_dom"/>
</dbReference>
<dbReference type="InterPro" id="IPR036640">
    <property type="entry name" value="ABC1_TM_sf"/>
</dbReference>
<dbReference type="AlphaFoldDB" id="A0A448YV22"/>
<keyword evidence="2" id="KW-0813">Transport</keyword>
<keyword evidence="6" id="KW-0067">ATP-binding</keyword>
<accession>A0A448YV22</accession>
<feature type="transmembrane region" description="Helical" evidence="9">
    <location>
        <begin position="160"/>
        <end position="183"/>
    </location>
</feature>
<dbReference type="GO" id="GO:0140359">
    <property type="term" value="F:ABC-type transporter activity"/>
    <property type="evidence" value="ECO:0007669"/>
    <property type="project" value="InterPro"/>
</dbReference>
<feature type="transmembrane region" description="Helical" evidence="9">
    <location>
        <begin position="118"/>
        <end position="140"/>
    </location>
</feature>
<evidence type="ECO:0000256" key="3">
    <source>
        <dbReference type="ARBA" id="ARBA00022692"/>
    </source>
</evidence>
<comment type="subcellular location">
    <subcellularLocation>
        <location evidence="1">Endomembrane system</location>
        <topology evidence="1">Multi-pass membrane protein</topology>
    </subcellularLocation>
</comment>
<dbReference type="GO" id="GO:0005524">
    <property type="term" value="F:ATP binding"/>
    <property type="evidence" value="ECO:0007669"/>
    <property type="project" value="UniProtKB-KW"/>
</dbReference>
<evidence type="ECO:0000259" key="10">
    <source>
        <dbReference type="PROSITE" id="PS50929"/>
    </source>
</evidence>
<organism evidence="11 12">
    <name type="scientific">Pseudo-nitzschia multistriata</name>
    <dbReference type="NCBI Taxonomy" id="183589"/>
    <lineage>
        <taxon>Eukaryota</taxon>
        <taxon>Sar</taxon>
        <taxon>Stramenopiles</taxon>
        <taxon>Ochrophyta</taxon>
        <taxon>Bacillariophyta</taxon>
        <taxon>Bacillariophyceae</taxon>
        <taxon>Bacillariophycidae</taxon>
        <taxon>Bacillariales</taxon>
        <taxon>Bacillariaceae</taxon>
        <taxon>Pseudo-nitzschia</taxon>
    </lineage>
</organism>
<dbReference type="Proteomes" id="UP000291116">
    <property type="component" value="Unassembled WGS sequence"/>
</dbReference>
<reference evidence="11 12" key="1">
    <citation type="submission" date="2019-01" db="EMBL/GenBank/DDBJ databases">
        <authorList>
            <person name="Ferrante I. M."/>
        </authorList>
    </citation>
    <scope>NUCLEOTIDE SEQUENCE [LARGE SCALE GENOMIC DNA]</scope>
    <source>
        <strain evidence="11 12">B856</strain>
    </source>
</reference>
<keyword evidence="7 9" id="KW-1133">Transmembrane helix</keyword>
<evidence type="ECO:0000313" key="12">
    <source>
        <dbReference type="Proteomes" id="UP000291116"/>
    </source>
</evidence>
<evidence type="ECO:0000256" key="2">
    <source>
        <dbReference type="ARBA" id="ARBA00022448"/>
    </source>
</evidence>
<dbReference type="PANTHER" id="PTHR24223:SF443">
    <property type="entry name" value="MULTIDRUG-RESISTANCE LIKE PROTEIN 1, ISOFORM I"/>
    <property type="match status" value="1"/>
</dbReference>
<feature type="domain" description="ABC transmembrane type-1" evidence="10">
    <location>
        <begin position="124"/>
        <end position="260"/>
    </location>
</feature>
<dbReference type="SUPFAM" id="SSF90123">
    <property type="entry name" value="ABC transporter transmembrane region"/>
    <property type="match status" value="1"/>
</dbReference>
<evidence type="ECO:0000256" key="6">
    <source>
        <dbReference type="ARBA" id="ARBA00022840"/>
    </source>
</evidence>
<evidence type="ECO:0000256" key="8">
    <source>
        <dbReference type="ARBA" id="ARBA00023136"/>
    </source>
</evidence>
<proteinExistence type="predicted"/>
<evidence type="ECO:0000256" key="1">
    <source>
        <dbReference type="ARBA" id="ARBA00004127"/>
    </source>
</evidence>
<keyword evidence="12" id="KW-1185">Reference proteome</keyword>
<dbReference type="EMBL" id="CAACVS010000004">
    <property type="protein sequence ID" value="VEU33618.1"/>
    <property type="molecule type" value="Genomic_DNA"/>
</dbReference>
<keyword evidence="3 9" id="KW-0812">Transmembrane</keyword>
<evidence type="ECO:0000256" key="9">
    <source>
        <dbReference type="SAM" id="Phobius"/>
    </source>
</evidence>
<keyword evidence="4" id="KW-0677">Repeat</keyword>
<protein>
    <recommendedName>
        <fullName evidence="10">ABC transmembrane type-1 domain-containing protein</fullName>
    </recommendedName>
</protein>
<dbReference type="GO" id="GO:0012505">
    <property type="term" value="C:endomembrane system"/>
    <property type="evidence" value="ECO:0007669"/>
    <property type="project" value="UniProtKB-SubCell"/>
</dbReference>
<evidence type="ECO:0000313" key="11">
    <source>
        <dbReference type="EMBL" id="VEU33618.1"/>
    </source>
</evidence>
<dbReference type="InterPro" id="IPR050173">
    <property type="entry name" value="ABC_transporter_C-like"/>
</dbReference>
<dbReference type="PROSITE" id="PS50929">
    <property type="entry name" value="ABC_TM1F"/>
    <property type="match status" value="1"/>
</dbReference>
<evidence type="ECO:0000256" key="5">
    <source>
        <dbReference type="ARBA" id="ARBA00022741"/>
    </source>
</evidence>
<name>A0A448YV22_9STRA</name>
<dbReference type="PANTHER" id="PTHR24223">
    <property type="entry name" value="ATP-BINDING CASSETTE SUB-FAMILY C"/>
    <property type="match status" value="1"/>
</dbReference>
<keyword evidence="8 9" id="KW-0472">Membrane</keyword>
<evidence type="ECO:0000256" key="7">
    <source>
        <dbReference type="ARBA" id="ARBA00022989"/>
    </source>
</evidence>
<gene>
    <name evidence="11" type="ORF">PSNMU_V1.4_AUG-EV-PASAV3_0003070</name>
</gene>
<feature type="transmembrane region" description="Helical" evidence="9">
    <location>
        <begin position="235"/>
        <end position="257"/>
    </location>
</feature>
<dbReference type="OrthoDB" id="6500128at2759"/>